<protein>
    <submittedName>
        <fullName evidence="18">Uncharacterized protein</fullName>
    </submittedName>
</protein>
<evidence type="ECO:0000256" key="3">
    <source>
        <dbReference type="ARBA" id="ARBA00022448"/>
    </source>
</evidence>
<dbReference type="InterPro" id="IPR054765">
    <property type="entry name" value="SLBB_dom"/>
</dbReference>
<keyword evidence="11" id="KW-0472">Membrane</keyword>
<evidence type="ECO:0000256" key="15">
    <source>
        <dbReference type="SAM" id="SignalP"/>
    </source>
</evidence>
<dbReference type="InterPro" id="IPR049712">
    <property type="entry name" value="Poly_export"/>
</dbReference>
<dbReference type="GO" id="GO:0006811">
    <property type="term" value="P:monoatomic ion transport"/>
    <property type="evidence" value="ECO:0007669"/>
    <property type="project" value="UniProtKB-KW"/>
</dbReference>
<dbReference type="GO" id="GO:0046930">
    <property type="term" value="C:pore complex"/>
    <property type="evidence" value="ECO:0007669"/>
    <property type="project" value="UniProtKB-KW"/>
</dbReference>
<keyword evidence="7 15" id="KW-0732">Signal</keyword>
<dbReference type="PANTHER" id="PTHR33619:SF3">
    <property type="entry name" value="POLYSACCHARIDE EXPORT PROTEIN GFCE-RELATED"/>
    <property type="match status" value="1"/>
</dbReference>
<keyword evidence="4" id="KW-1134">Transmembrane beta strand</keyword>
<evidence type="ECO:0000256" key="14">
    <source>
        <dbReference type="ARBA" id="ARBA00023288"/>
    </source>
</evidence>
<evidence type="ECO:0000313" key="18">
    <source>
        <dbReference type="EMBL" id="KIA95093.1"/>
    </source>
</evidence>
<keyword evidence="13" id="KW-0998">Cell outer membrane</keyword>
<keyword evidence="19" id="KW-1185">Reference proteome</keyword>
<dbReference type="RefSeq" id="WP_039473462.1">
    <property type="nucleotide sequence ID" value="NZ_JSYN01000006.1"/>
</dbReference>
<evidence type="ECO:0000256" key="2">
    <source>
        <dbReference type="ARBA" id="ARBA00009450"/>
    </source>
</evidence>
<dbReference type="OrthoDB" id="937431at2"/>
<dbReference type="InterPro" id="IPR003715">
    <property type="entry name" value="Poly_export_N"/>
</dbReference>
<keyword evidence="5" id="KW-0762">Sugar transport</keyword>
<evidence type="ECO:0000256" key="8">
    <source>
        <dbReference type="ARBA" id="ARBA00023047"/>
    </source>
</evidence>
<evidence type="ECO:0000256" key="7">
    <source>
        <dbReference type="ARBA" id="ARBA00022729"/>
    </source>
</evidence>
<evidence type="ECO:0000256" key="13">
    <source>
        <dbReference type="ARBA" id="ARBA00023237"/>
    </source>
</evidence>
<dbReference type="Gene3D" id="3.10.560.10">
    <property type="entry name" value="Outer membrane lipoprotein wza domain like"/>
    <property type="match status" value="1"/>
</dbReference>
<dbReference type="PROSITE" id="PS51257">
    <property type="entry name" value="PROKAR_LIPOPROTEIN"/>
    <property type="match status" value="1"/>
</dbReference>
<sequence>MILTKAVLKFLCVLSVCAIFAGCAARKEHSLFNAPSDIVTDTIKQVYVVNDQGISDAYYKIKVNDQLAIRNVQNKEFGASATLSGNTTSNAQNTTSGNINNVLSYPVDIDGKVNLPAIGKVEVLGLSRREAAIKIQDLYAKQLLRDPIIELSVVNLKVTLLGEFGRQGNFLLERENTTLIDIIGEAGGINKTADPKTLKIIRGDRSHPEIIYVNLNDINSLASKKLILQNNDIIVLQQTKSSALSEKLSSINNVVQPFLVVVNLAVLIFTLTR</sequence>
<dbReference type="PANTHER" id="PTHR33619">
    <property type="entry name" value="POLYSACCHARIDE EXPORT PROTEIN GFCE-RELATED"/>
    <property type="match status" value="1"/>
</dbReference>
<gene>
    <name evidence="18" type="ORF">OC25_07060</name>
</gene>
<evidence type="ECO:0000313" key="19">
    <source>
        <dbReference type="Proteomes" id="UP000031246"/>
    </source>
</evidence>
<keyword evidence="10" id="KW-0626">Porin</keyword>
<evidence type="ECO:0000256" key="12">
    <source>
        <dbReference type="ARBA" id="ARBA00023139"/>
    </source>
</evidence>
<feature type="signal peptide" evidence="15">
    <location>
        <begin position="1"/>
        <end position="21"/>
    </location>
</feature>
<keyword evidence="14" id="KW-0449">Lipoprotein</keyword>
<comment type="caution">
    <text evidence="18">The sequence shown here is derived from an EMBL/GenBank/DDBJ whole genome shotgun (WGS) entry which is preliminary data.</text>
</comment>
<keyword evidence="9" id="KW-0406">Ion transport</keyword>
<evidence type="ECO:0000256" key="10">
    <source>
        <dbReference type="ARBA" id="ARBA00023114"/>
    </source>
</evidence>
<evidence type="ECO:0000256" key="1">
    <source>
        <dbReference type="ARBA" id="ARBA00004571"/>
    </source>
</evidence>
<evidence type="ECO:0000256" key="9">
    <source>
        <dbReference type="ARBA" id="ARBA00023065"/>
    </source>
</evidence>
<dbReference type="Pfam" id="PF22461">
    <property type="entry name" value="SLBB_2"/>
    <property type="match status" value="1"/>
</dbReference>
<evidence type="ECO:0000256" key="5">
    <source>
        <dbReference type="ARBA" id="ARBA00022597"/>
    </source>
</evidence>
<feature type="domain" description="SLBB" evidence="17">
    <location>
        <begin position="157"/>
        <end position="235"/>
    </location>
</feature>
<evidence type="ECO:0000259" key="17">
    <source>
        <dbReference type="Pfam" id="PF22461"/>
    </source>
</evidence>
<dbReference type="GO" id="GO:0009279">
    <property type="term" value="C:cell outer membrane"/>
    <property type="evidence" value="ECO:0007669"/>
    <property type="project" value="UniProtKB-SubCell"/>
</dbReference>
<feature type="domain" description="Polysaccharide export protein N-terminal" evidence="16">
    <location>
        <begin position="57"/>
        <end position="153"/>
    </location>
</feature>
<reference evidence="18 19" key="1">
    <citation type="submission" date="2014-10" db="EMBL/GenBank/DDBJ databases">
        <title>Pedobacter Kyungheensis.</title>
        <authorList>
            <person name="Anderson B.M."/>
            <person name="Newman J.D."/>
        </authorList>
    </citation>
    <scope>NUCLEOTIDE SEQUENCE [LARGE SCALE GENOMIC DNA]</scope>
    <source>
        <strain evidence="18 19">KACC 16221</strain>
    </source>
</reference>
<name>A0A0C1FTG7_9SPHI</name>
<dbReference type="GO" id="GO:0015288">
    <property type="term" value="F:porin activity"/>
    <property type="evidence" value="ECO:0007669"/>
    <property type="project" value="UniProtKB-KW"/>
</dbReference>
<comment type="subcellular location">
    <subcellularLocation>
        <location evidence="1">Cell outer membrane</location>
        <topology evidence="1">Multi-pass membrane protein</topology>
    </subcellularLocation>
</comment>
<evidence type="ECO:0000256" key="11">
    <source>
        <dbReference type="ARBA" id="ARBA00023136"/>
    </source>
</evidence>
<keyword evidence="6" id="KW-0812">Transmembrane</keyword>
<proteinExistence type="inferred from homology"/>
<feature type="chain" id="PRO_5002145247" evidence="15">
    <location>
        <begin position="22"/>
        <end position="273"/>
    </location>
</feature>
<dbReference type="AlphaFoldDB" id="A0A0C1FTG7"/>
<organism evidence="18 19">
    <name type="scientific">Pedobacter kyungheensis</name>
    <dbReference type="NCBI Taxonomy" id="1069985"/>
    <lineage>
        <taxon>Bacteria</taxon>
        <taxon>Pseudomonadati</taxon>
        <taxon>Bacteroidota</taxon>
        <taxon>Sphingobacteriia</taxon>
        <taxon>Sphingobacteriales</taxon>
        <taxon>Sphingobacteriaceae</taxon>
        <taxon>Pedobacter</taxon>
    </lineage>
</organism>
<evidence type="ECO:0000256" key="4">
    <source>
        <dbReference type="ARBA" id="ARBA00022452"/>
    </source>
</evidence>
<evidence type="ECO:0000256" key="6">
    <source>
        <dbReference type="ARBA" id="ARBA00022692"/>
    </source>
</evidence>
<keyword evidence="3" id="KW-0813">Transport</keyword>
<dbReference type="Pfam" id="PF02563">
    <property type="entry name" value="Poly_export"/>
    <property type="match status" value="1"/>
</dbReference>
<dbReference type="EMBL" id="JSYN01000006">
    <property type="protein sequence ID" value="KIA95093.1"/>
    <property type="molecule type" value="Genomic_DNA"/>
</dbReference>
<evidence type="ECO:0000259" key="16">
    <source>
        <dbReference type="Pfam" id="PF02563"/>
    </source>
</evidence>
<accession>A0A0C1FTG7</accession>
<dbReference type="Proteomes" id="UP000031246">
    <property type="component" value="Unassembled WGS sequence"/>
</dbReference>
<dbReference type="GO" id="GO:0015159">
    <property type="term" value="F:polysaccharide transmembrane transporter activity"/>
    <property type="evidence" value="ECO:0007669"/>
    <property type="project" value="InterPro"/>
</dbReference>
<comment type="similarity">
    <text evidence="2">Belongs to the BexD/CtrA/VexA family.</text>
</comment>
<keyword evidence="8" id="KW-0625">Polysaccharide transport</keyword>
<keyword evidence="12" id="KW-0564">Palmitate</keyword>